<dbReference type="AlphaFoldDB" id="A0AAV4BGX8"/>
<gene>
    <name evidence="1" type="ORF">PoB_004461900</name>
</gene>
<keyword evidence="2" id="KW-1185">Reference proteome</keyword>
<dbReference type="Proteomes" id="UP000735302">
    <property type="component" value="Unassembled WGS sequence"/>
</dbReference>
<sequence length="134" mass="14974">MSTQARIHRAGAFSISVRSAGTLLSRIRAPPPAPWPDGGPESLRSPCCVLAIYKNQTPNLAVLLTSEDSVQLNLQTSNHFLLPVNFFFFSLFFPTELLGFYCSPQQRSKVYSLTQELQARDFLTGSRLPINLTW</sequence>
<proteinExistence type="predicted"/>
<evidence type="ECO:0000313" key="2">
    <source>
        <dbReference type="Proteomes" id="UP000735302"/>
    </source>
</evidence>
<reference evidence="1 2" key="1">
    <citation type="journal article" date="2021" name="Elife">
        <title>Chloroplast acquisition without the gene transfer in kleptoplastic sea slugs, Plakobranchus ocellatus.</title>
        <authorList>
            <person name="Maeda T."/>
            <person name="Takahashi S."/>
            <person name="Yoshida T."/>
            <person name="Shimamura S."/>
            <person name="Takaki Y."/>
            <person name="Nagai Y."/>
            <person name="Toyoda A."/>
            <person name="Suzuki Y."/>
            <person name="Arimoto A."/>
            <person name="Ishii H."/>
            <person name="Satoh N."/>
            <person name="Nishiyama T."/>
            <person name="Hasebe M."/>
            <person name="Maruyama T."/>
            <person name="Minagawa J."/>
            <person name="Obokata J."/>
            <person name="Shigenobu S."/>
        </authorList>
    </citation>
    <scope>NUCLEOTIDE SEQUENCE [LARGE SCALE GENOMIC DNA]</scope>
</reference>
<protein>
    <submittedName>
        <fullName evidence="1">Uncharacterized protein</fullName>
    </submittedName>
</protein>
<name>A0AAV4BGX8_9GAST</name>
<accession>A0AAV4BGX8</accession>
<comment type="caution">
    <text evidence="1">The sequence shown here is derived from an EMBL/GenBank/DDBJ whole genome shotgun (WGS) entry which is preliminary data.</text>
</comment>
<evidence type="ECO:0000313" key="1">
    <source>
        <dbReference type="EMBL" id="GFO18114.1"/>
    </source>
</evidence>
<dbReference type="EMBL" id="BLXT01004931">
    <property type="protein sequence ID" value="GFO18114.1"/>
    <property type="molecule type" value="Genomic_DNA"/>
</dbReference>
<organism evidence="1 2">
    <name type="scientific">Plakobranchus ocellatus</name>
    <dbReference type="NCBI Taxonomy" id="259542"/>
    <lineage>
        <taxon>Eukaryota</taxon>
        <taxon>Metazoa</taxon>
        <taxon>Spiralia</taxon>
        <taxon>Lophotrochozoa</taxon>
        <taxon>Mollusca</taxon>
        <taxon>Gastropoda</taxon>
        <taxon>Heterobranchia</taxon>
        <taxon>Euthyneura</taxon>
        <taxon>Panpulmonata</taxon>
        <taxon>Sacoglossa</taxon>
        <taxon>Placobranchoidea</taxon>
        <taxon>Plakobranchidae</taxon>
        <taxon>Plakobranchus</taxon>
    </lineage>
</organism>